<dbReference type="Proteomes" id="UP000689967">
    <property type="component" value="Unassembled WGS sequence"/>
</dbReference>
<reference evidence="3 4" key="1">
    <citation type="submission" date="2021-01" db="EMBL/GenBank/DDBJ databases">
        <title>Roseomonas sp. nov, a bacterium isolated from an oil production mixture in Yumen Oilfield.</title>
        <authorList>
            <person name="Wu D."/>
        </authorList>
    </citation>
    <scope>NUCLEOTIDE SEQUENCE [LARGE SCALE GENOMIC DNA]</scope>
    <source>
        <strain evidence="3 4">ROY-5-3</strain>
    </source>
</reference>
<proteinExistence type="inferred from homology"/>
<dbReference type="EMBL" id="JAERQM010000001">
    <property type="protein sequence ID" value="MBU8542789.1"/>
    <property type="molecule type" value="Genomic_DNA"/>
</dbReference>
<sequence length="277" mass="28821">MLRSLLVALDDTPGAKAAQNAAFALSRRSGAAMTAAVVLDRPHTESDHEFVPLGGAAFKARRDAALAKRAQEDAALALADCAAAAAGHPYAELRLEDAPEAALLRASATHDLLMIGRDSTLGLEATEDGVAPVIERLLMDGARPLLVIPPESAPAEGPVLVGYDASIPAMATLQLFALLGLAEGAPVRVASAAGNRATALAMAEEGCAYLRQHGLDATPLAMVGDRPADLLLAEAEGLRARLLVVGSFEESGLRRLFTGSATHTLLRHARCPLFIHH</sequence>
<comment type="caution">
    <text evidence="3">The sequence shown here is derived from an EMBL/GenBank/DDBJ whole genome shotgun (WGS) entry which is preliminary data.</text>
</comment>
<evidence type="ECO:0000313" key="4">
    <source>
        <dbReference type="Proteomes" id="UP000689967"/>
    </source>
</evidence>
<evidence type="ECO:0000256" key="1">
    <source>
        <dbReference type="ARBA" id="ARBA00008791"/>
    </source>
</evidence>
<gene>
    <name evidence="3" type="ORF">JJQ90_03685</name>
</gene>
<evidence type="ECO:0000313" key="3">
    <source>
        <dbReference type="EMBL" id="MBU8542789.1"/>
    </source>
</evidence>
<dbReference type="PANTHER" id="PTHR46268">
    <property type="entry name" value="STRESS RESPONSE PROTEIN NHAX"/>
    <property type="match status" value="1"/>
</dbReference>
<dbReference type="RefSeq" id="WP_216873085.1">
    <property type="nucleotide sequence ID" value="NZ_JAERQM010000001.1"/>
</dbReference>
<accession>A0ABS6H2X1</accession>
<name>A0ABS6H2X1_9PROT</name>
<dbReference type="Pfam" id="PF00582">
    <property type="entry name" value="Usp"/>
    <property type="match status" value="2"/>
</dbReference>
<dbReference type="InterPro" id="IPR006016">
    <property type="entry name" value="UspA"/>
</dbReference>
<feature type="domain" description="UspA" evidence="2">
    <location>
        <begin position="207"/>
        <end position="275"/>
    </location>
</feature>
<organism evidence="3 4">
    <name type="scientific">Falsiroseomonas oleicola</name>
    <dbReference type="NCBI Taxonomy" id="2801474"/>
    <lineage>
        <taxon>Bacteria</taxon>
        <taxon>Pseudomonadati</taxon>
        <taxon>Pseudomonadota</taxon>
        <taxon>Alphaproteobacteria</taxon>
        <taxon>Acetobacterales</taxon>
        <taxon>Roseomonadaceae</taxon>
        <taxon>Falsiroseomonas</taxon>
    </lineage>
</organism>
<dbReference type="CDD" id="cd00293">
    <property type="entry name" value="USP-like"/>
    <property type="match status" value="1"/>
</dbReference>
<feature type="domain" description="UspA" evidence="2">
    <location>
        <begin position="1"/>
        <end position="122"/>
    </location>
</feature>
<keyword evidence="4" id="KW-1185">Reference proteome</keyword>
<protein>
    <submittedName>
        <fullName evidence="3">Universal stress protein</fullName>
    </submittedName>
</protein>
<comment type="similarity">
    <text evidence="1">Belongs to the universal stress protein A family.</text>
</comment>
<evidence type="ECO:0000259" key="2">
    <source>
        <dbReference type="Pfam" id="PF00582"/>
    </source>
</evidence>
<dbReference type="PANTHER" id="PTHR46268:SF15">
    <property type="entry name" value="UNIVERSAL STRESS PROTEIN HP_0031"/>
    <property type="match status" value="1"/>
</dbReference>